<keyword evidence="4" id="KW-1185">Reference proteome</keyword>
<dbReference type="Pfam" id="PF03713">
    <property type="entry name" value="DUF305"/>
    <property type="match status" value="1"/>
</dbReference>
<dbReference type="Gene3D" id="1.20.1260.10">
    <property type="match status" value="1"/>
</dbReference>
<accession>A0A2P7SDC5</accession>
<dbReference type="InterPro" id="IPR012347">
    <property type="entry name" value="Ferritin-like"/>
</dbReference>
<dbReference type="InterPro" id="IPR005183">
    <property type="entry name" value="DUF305_CopM-like"/>
</dbReference>
<sequence>MYILMYAMVNRLADVYANLNQAYMAALMVCPMVVIELWLMRGMYANRAANLAIVVASILVFAAAWAMTRQQTAIGDEQFLRSMIPHHSGAVLMCEQAPIEDAEIRDLCGTIIPGQQAEIDQMKAILARLRAE</sequence>
<dbReference type="EMBL" id="PXYK01000009">
    <property type="protein sequence ID" value="PSJ60512.1"/>
    <property type="molecule type" value="Genomic_DNA"/>
</dbReference>
<reference evidence="3 4" key="1">
    <citation type="submission" date="2018-03" db="EMBL/GenBank/DDBJ databases">
        <title>The draft genome of Mesorhizobium sp. 6GN-30.</title>
        <authorList>
            <person name="Liu L."/>
            <person name="Li L."/>
            <person name="Wang T."/>
            <person name="Zhang X."/>
            <person name="Liang L."/>
        </authorList>
    </citation>
    <scope>NUCLEOTIDE SEQUENCE [LARGE SCALE GENOMIC DNA]</scope>
    <source>
        <strain evidence="3 4">6GN30</strain>
    </source>
</reference>
<dbReference type="PANTHER" id="PTHR36933:SF1">
    <property type="entry name" value="SLL0788 PROTEIN"/>
    <property type="match status" value="1"/>
</dbReference>
<dbReference type="Proteomes" id="UP000241229">
    <property type="component" value="Unassembled WGS sequence"/>
</dbReference>
<evidence type="ECO:0000256" key="1">
    <source>
        <dbReference type="SAM" id="Phobius"/>
    </source>
</evidence>
<keyword evidence="1" id="KW-1133">Transmembrane helix</keyword>
<dbReference type="AlphaFoldDB" id="A0A2P7SDC5"/>
<feature type="domain" description="DUF305" evidence="2">
    <location>
        <begin position="69"/>
        <end position="126"/>
    </location>
</feature>
<dbReference type="PANTHER" id="PTHR36933">
    <property type="entry name" value="SLL0788 PROTEIN"/>
    <property type="match status" value="1"/>
</dbReference>
<evidence type="ECO:0000259" key="2">
    <source>
        <dbReference type="Pfam" id="PF03713"/>
    </source>
</evidence>
<comment type="caution">
    <text evidence="3">The sequence shown here is derived from an EMBL/GenBank/DDBJ whole genome shotgun (WGS) entry which is preliminary data.</text>
</comment>
<name>A0A2P7SDC5_9HYPH</name>
<gene>
    <name evidence="3" type="ORF">C7I84_11070</name>
</gene>
<keyword evidence="1" id="KW-0812">Transmembrane</keyword>
<dbReference type="OrthoDB" id="517560at2"/>
<protein>
    <submittedName>
        <fullName evidence="3">DUF305 domain-containing protein</fullName>
    </submittedName>
</protein>
<evidence type="ECO:0000313" key="3">
    <source>
        <dbReference type="EMBL" id="PSJ60512.1"/>
    </source>
</evidence>
<keyword evidence="1" id="KW-0472">Membrane</keyword>
<feature type="transmembrane region" description="Helical" evidence="1">
    <location>
        <begin position="20"/>
        <end position="39"/>
    </location>
</feature>
<proteinExistence type="predicted"/>
<feature type="transmembrane region" description="Helical" evidence="1">
    <location>
        <begin position="51"/>
        <end position="68"/>
    </location>
</feature>
<organism evidence="3 4">
    <name type="scientific">Kumtagia ephedrae</name>
    <dbReference type="NCBI Taxonomy" id="2116701"/>
    <lineage>
        <taxon>Bacteria</taxon>
        <taxon>Pseudomonadati</taxon>
        <taxon>Pseudomonadota</taxon>
        <taxon>Alphaproteobacteria</taxon>
        <taxon>Hyphomicrobiales</taxon>
        <taxon>Phyllobacteriaceae</taxon>
        <taxon>Kumtagia</taxon>
    </lineage>
</organism>
<evidence type="ECO:0000313" key="4">
    <source>
        <dbReference type="Proteomes" id="UP000241229"/>
    </source>
</evidence>